<sequence length="262" mass="29239">MKLGRKFTSLFWAAVVVAIIVLTWFGLVRAYPEIGSVRYFPDRLFRLVKTVMGSDPSGTALESPDVPWQLIIAKLLVTLVLIRGLMKLVGGVFRDNVTQLRVMLKKRPTVIVGAGRKGRSIAADLRETHHETGVIIERNADSSDIAALRRAGHLVISGDATTSSVLKSAGAQKARRVICFAQEQKTGIQVAGLVRELWSARKNLDRETCDCHVHLDNPQLVDLFRSHVQAEIQPVRVHFFNLHKMVARSLFDRFAQELAPRS</sequence>
<keyword evidence="1" id="KW-0812">Transmembrane</keyword>
<accession>A0A7H0GG20</accession>
<dbReference type="InterPro" id="IPR003148">
    <property type="entry name" value="RCK_N"/>
</dbReference>
<dbReference type="InterPro" id="IPR036291">
    <property type="entry name" value="NAD(P)-bd_dom_sf"/>
</dbReference>
<evidence type="ECO:0000259" key="2">
    <source>
        <dbReference type="Pfam" id="PF02254"/>
    </source>
</evidence>
<dbReference type="PANTHER" id="PTHR43833:SF11">
    <property type="entry name" value="VOLTAGE-GATED POTASSIUM CHANNEL KCH"/>
    <property type="match status" value="1"/>
</dbReference>
<feature type="transmembrane region" description="Helical" evidence="1">
    <location>
        <begin position="66"/>
        <end position="86"/>
    </location>
</feature>
<dbReference type="AlphaFoldDB" id="A0A7H0GG20"/>
<proteinExistence type="predicted"/>
<dbReference type="PANTHER" id="PTHR43833">
    <property type="entry name" value="POTASSIUM CHANNEL PROTEIN 2-RELATED-RELATED"/>
    <property type="match status" value="1"/>
</dbReference>
<evidence type="ECO:0000313" key="4">
    <source>
        <dbReference type="Proteomes" id="UP000516028"/>
    </source>
</evidence>
<dbReference type="Pfam" id="PF02254">
    <property type="entry name" value="TrkA_N"/>
    <property type="match status" value="1"/>
</dbReference>
<keyword evidence="4" id="KW-1185">Reference proteome</keyword>
<keyword evidence="1" id="KW-1133">Transmembrane helix</keyword>
<reference evidence="3 4" key="1">
    <citation type="submission" date="2020-08" db="EMBL/GenBank/DDBJ databases">
        <title>Genome sequence of Diaphorobacter aerolatus KACC 16536T.</title>
        <authorList>
            <person name="Hyun D.-W."/>
            <person name="Bae J.-W."/>
        </authorList>
    </citation>
    <scope>NUCLEOTIDE SEQUENCE [LARGE SCALE GENOMIC DNA]</scope>
    <source>
        <strain evidence="3 4">KACC 16536</strain>
    </source>
</reference>
<dbReference type="KEGG" id="daer:H9K75_12675"/>
<dbReference type="RefSeq" id="WP_187722949.1">
    <property type="nucleotide sequence ID" value="NZ_CP060783.1"/>
</dbReference>
<gene>
    <name evidence="3" type="ORF">H9K75_12675</name>
</gene>
<evidence type="ECO:0000256" key="1">
    <source>
        <dbReference type="SAM" id="Phobius"/>
    </source>
</evidence>
<keyword evidence="1" id="KW-0472">Membrane</keyword>
<name>A0A7H0GG20_9BURK</name>
<dbReference type="EMBL" id="CP060783">
    <property type="protein sequence ID" value="QNP47236.1"/>
    <property type="molecule type" value="Genomic_DNA"/>
</dbReference>
<dbReference type="GO" id="GO:0006813">
    <property type="term" value="P:potassium ion transport"/>
    <property type="evidence" value="ECO:0007669"/>
    <property type="project" value="InterPro"/>
</dbReference>
<evidence type="ECO:0000313" key="3">
    <source>
        <dbReference type="EMBL" id="QNP47236.1"/>
    </source>
</evidence>
<dbReference type="Proteomes" id="UP000516028">
    <property type="component" value="Chromosome"/>
</dbReference>
<dbReference type="InterPro" id="IPR050721">
    <property type="entry name" value="Trk_Ktr_HKT_K-transport"/>
</dbReference>
<dbReference type="Gene3D" id="3.40.50.720">
    <property type="entry name" value="NAD(P)-binding Rossmann-like Domain"/>
    <property type="match status" value="1"/>
</dbReference>
<feature type="domain" description="RCK N-terminal" evidence="2">
    <location>
        <begin position="110"/>
        <end position="200"/>
    </location>
</feature>
<protein>
    <submittedName>
        <fullName evidence="3">NAD-binding protein</fullName>
    </submittedName>
</protein>
<organism evidence="3 4">
    <name type="scientific">Diaphorobacter aerolatus</name>
    <dbReference type="NCBI Taxonomy" id="1288495"/>
    <lineage>
        <taxon>Bacteria</taxon>
        <taxon>Pseudomonadati</taxon>
        <taxon>Pseudomonadota</taxon>
        <taxon>Betaproteobacteria</taxon>
        <taxon>Burkholderiales</taxon>
        <taxon>Comamonadaceae</taxon>
        <taxon>Diaphorobacter</taxon>
    </lineage>
</organism>
<dbReference type="SUPFAM" id="SSF51735">
    <property type="entry name" value="NAD(P)-binding Rossmann-fold domains"/>
    <property type="match status" value="1"/>
</dbReference>